<reference evidence="8 9" key="1">
    <citation type="submission" date="2024-06" db="EMBL/GenBank/DDBJ databases">
        <title>A chromosome level genome sequence of Diviner's sage (Salvia divinorum).</title>
        <authorList>
            <person name="Ford S.A."/>
            <person name="Ro D.-K."/>
            <person name="Ness R.W."/>
            <person name="Phillips M.A."/>
        </authorList>
    </citation>
    <scope>NUCLEOTIDE SEQUENCE [LARGE SCALE GENOMIC DNA]</scope>
    <source>
        <strain evidence="8">SAF-2024a</strain>
        <tissue evidence="8">Leaf</tissue>
    </source>
</reference>
<evidence type="ECO:0000259" key="7">
    <source>
        <dbReference type="PROSITE" id="PS50011"/>
    </source>
</evidence>
<dbReference type="SUPFAM" id="SSF56112">
    <property type="entry name" value="Protein kinase-like (PK-like)"/>
    <property type="match status" value="1"/>
</dbReference>
<dbReference type="PROSITE" id="PS50011">
    <property type="entry name" value="PROTEIN_KINASE_DOM"/>
    <property type="match status" value="1"/>
</dbReference>
<evidence type="ECO:0000256" key="4">
    <source>
        <dbReference type="ARBA" id="ARBA00022840"/>
    </source>
</evidence>
<dbReference type="PROSITE" id="PS00107">
    <property type="entry name" value="PROTEIN_KINASE_ATP"/>
    <property type="match status" value="1"/>
</dbReference>
<sequence>MEGGELSYLVNMRGKWQCCEWLKGHVIGSGSFGTVNLAIDTTTGSLFVVKSATTDAGISSLKNEADILHDLDSPYIVKCMGKDGHTLFFEYMGGGSISDMMHNFGGALQEKLIRLYTRQILLGLDFLHRTGIVHSDVKCTNVLVSASGTVKLTDFGCAQRTPCRGIGGTPLWMAPELLRDHNLDFAADIWSLGCTVIEMATGRPPWDDEASDNPMAAMLRISQGHELPRFPAKFSPEGLDFLSRCLDRDPQKRWSSEMLLDHPFLRMGDLALSPTSILDVAAGYDSDCHTTDDDEDDDDGFARIVPFSMKPRNAWEDNSAGASEGWITVRTS</sequence>
<dbReference type="GO" id="GO:0004709">
    <property type="term" value="F:MAP kinase kinase kinase activity"/>
    <property type="evidence" value="ECO:0007669"/>
    <property type="project" value="UniProtKB-EC"/>
</dbReference>
<organism evidence="8 9">
    <name type="scientific">Salvia divinorum</name>
    <name type="common">Maria pastora</name>
    <name type="synonym">Diviner's sage</name>
    <dbReference type="NCBI Taxonomy" id="28513"/>
    <lineage>
        <taxon>Eukaryota</taxon>
        <taxon>Viridiplantae</taxon>
        <taxon>Streptophyta</taxon>
        <taxon>Embryophyta</taxon>
        <taxon>Tracheophyta</taxon>
        <taxon>Spermatophyta</taxon>
        <taxon>Magnoliopsida</taxon>
        <taxon>eudicotyledons</taxon>
        <taxon>Gunneridae</taxon>
        <taxon>Pentapetalae</taxon>
        <taxon>asterids</taxon>
        <taxon>lamiids</taxon>
        <taxon>Lamiales</taxon>
        <taxon>Lamiaceae</taxon>
        <taxon>Nepetoideae</taxon>
        <taxon>Mentheae</taxon>
        <taxon>Salviinae</taxon>
        <taxon>Salvia</taxon>
        <taxon>Salvia subgen. Calosphace</taxon>
    </lineage>
</organism>
<feature type="binding site" evidence="5">
    <location>
        <position position="50"/>
    </location>
    <ligand>
        <name>ATP</name>
        <dbReference type="ChEBI" id="CHEBI:30616"/>
    </ligand>
</feature>
<evidence type="ECO:0000313" key="8">
    <source>
        <dbReference type="EMBL" id="KAL1534931.1"/>
    </source>
</evidence>
<evidence type="ECO:0000256" key="5">
    <source>
        <dbReference type="PROSITE-ProRule" id="PRU10141"/>
    </source>
</evidence>
<dbReference type="GO" id="GO:0005524">
    <property type="term" value="F:ATP binding"/>
    <property type="evidence" value="ECO:0007669"/>
    <property type="project" value="UniProtKB-UniRule"/>
</dbReference>
<comment type="caution">
    <text evidence="8">The sequence shown here is derived from an EMBL/GenBank/DDBJ whole genome shotgun (WGS) entry which is preliminary data.</text>
</comment>
<dbReference type="InterPro" id="IPR052751">
    <property type="entry name" value="Plant_MAPKKK"/>
</dbReference>
<dbReference type="InterPro" id="IPR011009">
    <property type="entry name" value="Kinase-like_dom_sf"/>
</dbReference>
<name>A0ABD1FSV0_SALDI</name>
<dbReference type="CDD" id="cd06606">
    <property type="entry name" value="STKc_MAPKKK"/>
    <property type="match status" value="1"/>
</dbReference>
<dbReference type="EC" id="2.7.11.25" evidence="8"/>
<keyword evidence="4 5" id="KW-0067">ATP-binding</keyword>
<keyword evidence="6" id="KW-0723">Serine/threonine-protein kinase</keyword>
<dbReference type="AlphaFoldDB" id="A0ABD1FSV0"/>
<dbReference type="PROSITE" id="PS00108">
    <property type="entry name" value="PROTEIN_KINASE_ST"/>
    <property type="match status" value="1"/>
</dbReference>
<accession>A0ABD1FSV0</accession>
<dbReference type="EMBL" id="JBEAFC010000012">
    <property type="protein sequence ID" value="KAL1534931.1"/>
    <property type="molecule type" value="Genomic_DNA"/>
</dbReference>
<dbReference type="InterPro" id="IPR000719">
    <property type="entry name" value="Prot_kinase_dom"/>
</dbReference>
<evidence type="ECO:0000256" key="1">
    <source>
        <dbReference type="ARBA" id="ARBA00022679"/>
    </source>
</evidence>
<comment type="similarity">
    <text evidence="6">Belongs to the protein kinase superfamily.</text>
</comment>
<feature type="domain" description="Protein kinase" evidence="7">
    <location>
        <begin position="21"/>
        <end position="265"/>
    </location>
</feature>
<proteinExistence type="inferred from homology"/>
<keyword evidence="2 5" id="KW-0547">Nucleotide-binding</keyword>
<protein>
    <submittedName>
        <fullName evidence="8">Mitogen-activated protein kinase kinase kinase</fullName>
        <ecNumber evidence="8">2.7.11.25</ecNumber>
    </submittedName>
</protein>
<evidence type="ECO:0000256" key="6">
    <source>
        <dbReference type="RuleBase" id="RU000304"/>
    </source>
</evidence>
<dbReference type="InterPro" id="IPR017441">
    <property type="entry name" value="Protein_kinase_ATP_BS"/>
</dbReference>
<keyword evidence="3 8" id="KW-0418">Kinase</keyword>
<dbReference type="Proteomes" id="UP001567538">
    <property type="component" value="Unassembled WGS sequence"/>
</dbReference>
<dbReference type="InterPro" id="IPR008271">
    <property type="entry name" value="Ser/Thr_kinase_AS"/>
</dbReference>
<keyword evidence="1 8" id="KW-0808">Transferase</keyword>
<keyword evidence="9" id="KW-1185">Reference proteome</keyword>
<gene>
    <name evidence="8" type="ORF">AAHA92_31044</name>
</gene>
<dbReference type="PANTHER" id="PTHR48011:SF5">
    <property type="entry name" value="PROTEIN KINASE DOMAIN-CONTAINING PROTEIN"/>
    <property type="match status" value="1"/>
</dbReference>
<dbReference type="SMART" id="SM00220">
    <property type="entry name" value="S_TKc"/>
    <property type="match status" value="1"/>
</dbReference>
<dbReference type="PANTHER" id="PTHR48011">
    <property type="entry name" value="CCR4-NOT TRANSCRIPTIONAL COMPLEX SUBUNIT CAF120-RELATED"/>
    <property type="match status" value="1"/>
</dbReference>
<dbReference type="Gene3D" id="1.10.510.10">
    <property type="entry name" value="Transferase(Phosphotransferase) domain 1"/>
    <property type="match status" value="1"/>
</dbReference>
<dbReference type="Pfam" id="PF00069">
    <property type="entry name" value="Pkinase"/>
    <property type="match status" value="1"/>
</dbReference>
<evidence type="ECO:0000313" key="9">
    <source>
        <dbReference type="Proteomes" id="UP001567538"/>
    </source>
</evidence>
<evidence type="ECO:0000256" key="2">
    <source>
        <dbReference type="ARBA" id="ARBA00022741"/>
    </source>
</evidence>
<evidence type="ECO:0000256" key="3">
    <source>
        <dbReference type="ARBA" id="ARBA00022777"/>
    </source>
</evidence>